<dbReference type="PANTHER" id="PTHR12934">
    <property type="entry name" value="50S RIBOSOMAL PROTEIN L15"/>
    <property type="match status" value="1"/>
</dbReference>
<dbReference type="STRING" id="97331.A0A437A675"/>
<dbReference type="AlphaFoldDB" id="A0A437A675"/>
<dbReference type="RefSeq" id="XP_067492074.1">
    <property type="nucleotide sequence ID" value="XM_067633957.1"/>
</dbReference>
<evidence type="ECO:0000313" key="6">
    <source>
        <dbReference type="EMBL" id="RVD86530.1"/>
    </source>
</evidence>
<evidence type="ECO:0000256" key="3">
    <source>
        <dbReference type="ARBA" id="ARBA00023274"/>
    </source>
</evidence>
<evidence type="ECO:0000313" key="7">
    <source>
        <dbReference type="Proteomes" id="UP000283090"/>
    </source>
</evidence>
<dbReference type="Proteomes" id="UP000283090">
    <property type="component" value="Unassembled WGS sequence"/>
</dbReference>
<protein>
    <recommendedName>
        <fullName evidence="5">Large ribosomal subunit protein uL15/eL18 domain-containing protein</fullName>
    </recommendedName>
</protein>
<dbReference type="VEuPathDB" id="FungiDB:DFL_004801"/>
<evidence type="ECO:0000259" key="5">
    <source>
        <dbReference type="Pfam" id="PF00828"/>
    </source>
</evidence>
<feature type="domain" description="Large ribosomal subunit protein uL15/eL18" evidence="5">
    <location>
        <begin position="118"/>
        <end position="194"/>
    </location>
</feature>
<dbReference type="GO" id="GO:0003735">
    <property type="term" value="F:structural constituent of ribosome"/>
    <property type="evidence" value="ECO:0007669"/>
    <property type="project" value="InterPro"/>
</dbReference>
<dbReference type="InterPro" id="IPR030878">
    <property type="entry name" value="Ribosomal_uL15"/>
</dbReference>
<organism evidence="6 7">
    <name type="scientific">Arthrobotrys flagrans</name>
    <name type="common">Nematode-trapping fungus</name>
    <name type="synonym">Trichothecium flagrans</name>
    <dbReference type="NCBI Taxonomy" id="97331"/>
    <lineage>
        <taxon>Eukaryota</taxon>
        <taxon>Fungi</taxon>
        <taxon>Dikarya</taxon>
        <taxon>Ascomycota</taxon>
        <taxon>Pezizomycotina</taxon>
        <taxon>Orbiliomycetes</taxon>
        <taxon>Orbiliales</taxon>
        <taxon>Orbiliaceae</taxon>
        <taxon>Arthrobotrys</taxon>
    </lineage>
</organism>
<keyword evidence="3" id="KW-0687">Ribonucleoprotein</keyword>
<evidence type="ECO:0000256" key="4">
    <source>
        <dbReference type="SAM" id="MobiDB-lite"/>
    </source>
</evidence>
<name>A0A437A675_ARTFL</name>
<dbReference type="PANTHER" id="PTHR12934:SF11">
    <property type="entry name" value="LARGE RIBOSOMAL SUBUNIT PROTEIN UL15M"/>
    <property type="match status" value="1"/>
</dbReference>
<reference evidence="6 7" key="1">
    <citation type="submission" date="2019-01" db="EMBL/GenBank/DDBJ databases">
        <title>Intercellular communication is required for trap formation in the nematode-trapping fungus Duddingtonia flagrans.</title>
        <authorList>
            <person name="Youssar L."/>
            <person name="Wernet V."/>
            <person name="Hensel N."/>
            <person name="Hildebrandt H.-G."/>
            <person name="Fischer R."/>
        </authorList>
    </citation>
    <scope>NUCLEOTIDE SEQUENCE [LARGE SCALE GENOMIC DNA]</scope>
    <source>
        <strain evidence="6 7">CBS H-5679</strain>
    </source>
</reference>
<feature type="compositionally biased region" description="Basic residues" evidence="4">
    <location>
        <begin position="73"/>
        <end position="89"/>
    </location>
</feature>
<dbReference type="EMBL" id="SAEB01000006">
    <property type="protein sequence ID" value="RVD86530.1"/>
    <property type="molecule type" value="Genomic_DNA"/>
</dbReference>
<dbReference type="InterPro" id="IPR005749">
    <property type="entry name" value="Ribosomal_uL15_bac-type"/>
</dbReference>
<comment type="caution">
    <text evidence="6">The sequence shown here is derived from an EMBL/GenBank/DDBJ whole genome shotgun (WGS) entry which is preliminary data.</text>
</comment>
<proteinExistence type="inferred from homology"/>
<dbReference type="SUPFAM" id="SSF52080">
    <property type="entry name" value="Ribosomal proteins L15p and L18e"/>
    <property type="match status" value="1"/>
</dbReference>
<comment type="similarity">
    <text evidence="1">Belongs to the universal ribosomal protein uL15 family.</text>
</comment>
<evidence type="ECO:0000256" key="1">
    <source>
        <dbReference type="ARBA" id="ARBA00007320"/>
    </source>
</evidence>
<dbReference type="GO" id="GO:0005762">
    <property type="term" value="C:mitochondrial large ribosomal subunit"/>
    <property type="evidence" value="ECO:0007669"/>
    <property type="project" value="TreeGrafter"/>
</dbReference>
<dbReference type="HAMAP" id="MF_01341">
    <property type="entry name" value="Ribosomal_uL15"/>
    <property type="match status" value="1"/>
</dbReference>
<keyword evidence="7" id="KW-1185">Reference proteome</keyword>
<evidence type="ECO:0000256" key="2">
    <source>
        <dbReference type="ARBA" id="ARBA00022980"/>
    </source>
</evidence>
<dbReference type="InterPro" id="IPR036227">
    <property type="entry name" value="Ribosomal_uL15/eL18_sf"/>
</dbReference>
<dbReference type="Pfam" id="PF00828">
    <property type="entry name" value="Ribosomal_L27A"/>
    <property type="match status" value="1"/>
</dbReference>
<dbReference type="Gene3D" id="3.100.10.10">
    <property type="match status" value="1"/>
</dbReference>
<accession>A0A437A675</accession>
<feature type="region of interest" description="Disordered" evidence="4">
    <location>
        <begin position="250"/>
        <end position="297"/>
    </location>
</feature>
<feature type="region of interest" description="Disordered" evidence="4">
    <location>
        <begin position="54"/>
        <end position="105"/>
    </location>
</feature>
<keyword evidence="2" id="KW-0689">Ribosomal protein</keyword>
<dbReference type="NCBIfam" id="TIGR01071">
    <property type="entry name" value="rplO_bact"/>
    <property type="match status" value="1"/>
</dbReference>
<feature type="compositionally biased region" description="Basic and acidic residues" evidence="4">
    <location>
        <begin position="288"/>
        <end position="297"/>
    </location>
</feature>
<dbReference type="InterPro" id="IPR021131">
    <property type="entry name" value="Ribosomal_uL15/eL18"/>
</dbReference>
<dbReference type="GeneID" id="93587112"/>
<dbReference type="GO" id="GO:0006412">
    <property type="term" value="P:translation"/>
    <property type="evidence" value="ECO:0007669"/>
    <property type="project" value="InterPro"/>
</dbReference>
<dbReference type="OrthoDB" id="361383at2759"/>
<gene>
    <name evidence="6" type="ORF">DFL_004801</name>
</gene>
<sequence>MIPSTTALRALRQTLRQLSISPISNPSSSAPAFVFPINQVRFASIIADLRDIRTQHTNKKRVGRGPSSGKGKTSGRGHKGQGQRGGHRPKNFEGGQTPQSIVNPEKGFKNPLVKHFTPLNLGTLQLWINQGRIDPTKPITLKELFDSRAVHGIKDGVKLLARDVDQLTTPIEIEVNKASRQAIEKIESLGGKITTKFYTREGIRFITRPHLFPDGHRLAGPTSRSDIEYYRDPAHRGYLTHLVRPGETPSLFWGRKPQRRKPAADKQTPVVKKSAEELEVQKKKKELRKAQSENRVF</sequence>